<feature type="compositionally biased region" description="Low complexity" evidence="1">
    <location>
        <begin position="778"/>
        <end position="793"/>
    </location>
</feature>
<dbReference type="RefSeq" id="XP_067919561.1">
    <property type="nucleotide sequence ID" value="XM_068068462.1"/>
</dbReference>
<dbReference type="VEuPathDB" id="ToxoDB:CSUI_008328"/>
<feature type="region of interest" description="Disordered" evidence="1">
    <location>
        <begin position="1"/>
        <end position="72"/>
    </location>
</feature>
<feature type="region of interest" description="Disordered" evidence="1">
    <location>
        <begin position="157"/>
        <end position="217"/>
    </location>
</feature>
<gene>
    <name evidence="2" type="ORF">CSUI_008328</name>
</gene>
<dbReference type="GeneID" id="94431673"/>
<feature type="region of interest" description="Disordered" evidence="1">
    <location>
        <begin position="762"/>
        <end position="863"/>
    </location>
</feature>
<proteinExistence type="predicted"/>
<protein>
    <submittedName>
        <fullName evidence="2">Uncharacterized protein</fullName>
    </submittedName>
</protein>
<comment type="caution">
    <text evidence="2">The sequence shown here is derived from an EMBL/GenBank/DDBJ whole genome shotgun (WGS) entry which is preliminary data.</text>
</comment>
<dbReference type="OrthoDB" id="330887at2759"/>
<feature type="compositionally biased region" description="Polar residues" evidence="1">
    <location>
        <begin position="687"/>
        <end position="703"/>
    </location>
</feature>
<evidence type="ECO:0000313" key="2">
    <source>
        <dbReference type="EMBL" id="PHJ17847.1"/>
    </source>
</evidence>
<feature type="region of interest" description="Disordered" evidence="1">
    <location>
        <begin position="349"/>
        <end position="383"/>
    </location>
</feature>
<feature type="compositionally biased region" description="Low complexity" evidence="1">
    <location>
        <begin position="46"/>
        <end position="61"/>
    </location>
</feature>
<sequence>MQPWNRSEGSRRSDHALLSAAASRNKGTGKVTRNSFECKPEAEDFSASSSTNWSSSDCNSSVDETINGNGNPDWQSDNLDLLAGSPISGHPTGDDSYWLLHRDGGQCRGDRSVVLPALGSESQNAMFPTCVNTTYLTWAGIPSSSQTTAVLPFSSRASGDLVDSSSRSPAHVVTRETESGSPRPLHARKQYTAVAPSTCTAEGGQNGTGSLEMKQKRMTGAESRAVVLGLLHDLLETLPTANVEDVLESLEPLRNFSNADNPESEGISRTLSEDCGRTESEQTMCPSSVGHDRGPGTHTGKDARDDREPNSTTGRTKSAAGNKETIPNNYSDITITDCCVDGAKLAHKSEEEENTSTHNEGAQKQTKGKSIRVSPLRSLTDSAGHGELGLAARTSPAPYMVVPASPVAIRNCGAAQEGYEASPPTFSLGHRRLFGEGISSGPQQVVSGDAAGAPCDQPEEPCSGVTRSMTVTEESACNQSDSPAGMRAFTTIEKGMADMRDWLAWANSFGYVPGLYSSQHLENYAQGVPVSHMMTTGGFRSNTPPPGTQVVTANMQPTTPTGHATPPLSNFVSLQSLKQQEQGLFQEVQAFLTKRSRHTPYPSMGGPLDGTTKGGSGELGHKEQNGKVVTTQNGAIEARGLTSDRGVEGVSSRLKESHTAQEGGSDDIASLPDGRLAVETEGRETLGQATTKAPESTTRSQPTPKADTRRGCPPPLKPVFDDVSQLGDENDVTGGEGDDFEEETSYQDGITVVALPERRMPVTPQHLLQTPRPAVLKGSQSPSAGGSFSSSASITGDAAADEELDRAGGGSVQDARFDADSPGNRQQKDGVDKANGGLVAEETVLDGEGERTPTEAGEQPDEQQWLPEQLAADDEDSCSVYGVPLHLTTAVSLDELFPDSMNAGTQTSVSDFWTRLGTPRGASFVFSRNRRLPHSCRSGPPEVFLYDPSASLRHAGSPQEVPSSGFEKTESLPPLGTAQAVPQCGNLKDMPPFPAPANIANPYVVNLQAAFSPSLPAPLISVSGYPSVTSGHLHPPVGQTLGRSDGSPFDVSLGYQQPYMPAAGLSMPTAPYFYPESTFNTAPGNLYGWGPDGLPIWGDPSLRTPVVGCSQFSF</sequence>
<name>A0A2C6KJX0_9APIC</name>
<feature type="region of interest" description="Disordered" evidence="1">
    <location>
        <begin position="254"/>
        <end position="328"/>
    </location>
</feature>
<evidence type="ECO:0000256" key="1">
    <source>
        <dbReference type="SAM" id="MobiDB-lite"/>
    </source>
</evidence>
<dbReference type="AlphaFoldDB" id="A0A2C6KJX0"/>
<evidence type="ECO:0000313" key="3">
    <source>
        <dbReference type="Proteomes" id="UP000221165"/>
    </source>
</evidence>
<feature type="compositionally biased region" description="Basic and acidic residues" evidence="1">
    <location>
        <begin position="271"/>
        <end position="280"/>
    </location>
</feature>
<feature type="compositionally biased region" description="Basic and acidic residues" evidence="1">
    <location>
        <begin position="290"/>
        <end position="309"/>
    </location>
</feature>
<feature type="compositionally biased region" description="Polar residues" evidence="1">
    <location>
        <begin position="62"/>
        <end position="72"/>
    </location>
</feature>
<feature type="region of interest" description="Disordered" evidence="1">
    <location>
        <begin position="595"/>
        <end position="746"/>
    </location>
</feature>
<keyword evidence="3" id="KW-1185">Reference proteome</keyword>
<dbReference type="EMBL" id="MIGC01004630">
    <property type="protein sequence ID" value="PHJ17847.1"/>
    <property type="molecule type" value="Genomic_DNA"/>
</dbReference>
<feature type="compositionally biased region" description="Acidic residues" evidence="1">
    <location>
        <begin position="728"/>
        <end position="745"/>
    </location>
</feature>
<dbReference type="Proteomes" id="UP000221165">
    <property type="component" value="Unassembled WGS sequence"/>
</dbReference>
<accession>A0A2C6KJX0</accession>
<organism evidence="2 3">
    <name type="scientific">Cystoisospora suis</name>
    <dbReference type="NCBI Taxonomy" id="483139"/>
    <lineage>
        <taxon>Eukaryota</taxon>
        <taxon>Sar</taxon>
        <taxon>Alveolata</taxon>
        <taxon>Apicomplexa</taxon>
        <taxon>Conoidasida</taxon>
        <taxon>Coccidia</taxon>
        <taxon>Eucoccidiorida</taxon>
        <taxon>Eimeriorina</taxon>
        <taxon>Sarcocystidae</taxon>
        <taxon>Cystoisospora</taxon>
    </lineage>
</organism>
<reference evidence="2 3" key="1">
    <citation type="journal article" date="2017" name="Int. J. Parasitol.">
        <title>The genome of the protozoan parasite Cystoisospora suis and a reverse vaccinology approach to identify vaccine candidates.</title>
        <authorList>
            <person name="Palmieri N."/>
            <person name="Shrestha A."/>
            <person name="Ruttkowski B."/>
            <person name="Beck T."/>
            <person name="Vogl C."/>
            <person name="Tomley F."/>
            <person name="Blake D.P."/>
            <person name="Joachim A."/>
        </authorList>
    </citation>
    <scope>NUCLEOTIDE SEQUENCE [LARGE SCALE GENOMIC DNA]</scope>
    <source>
        <strain evidence="2 3">Wien I</strain>
    </source>
</reference>